<name>A0ACC0DAJ6_9PEZI</name>
<evidence type="ECO:0000313" key="2">
    <source>
        <dbReference type="Proteomes" id="UP001497680"/>
    </source>
</evidence>
<organism evidence="1 2">
    <name type="scientific">Hypoxylon rubiginosum</name>
    <dbReference type="NCBI Taxonomy" id="110542"/>
    <lineage>
        <taxon>Eukaryota</taxon>
        <taxon>Fungi</taxon>
        <taxon>Dikarya</taxon>
        <taxon>Ascomycota</taxon>
        <taxon>Pezizomycotina</taxon>
        <taxon>Sordariomycetes</taxon>
        <taxon>Xylariomycetidae</taxon>
        <taxon>Xylariales</taxon>
        <taxon>Hypoxylaceae</taxon>
        <taxon>Hypoxylon</taxon>
    </lineage>
</organism>
<reference evidence="1 2" key="1">
    <citation type="journal article" date="2022" name="New Phytol.">
        <title>Ecological generalism drives hyperdiversity of secondary metabolite gene clusters in xylarialean endophytes.</title>
        <authorList>
            <person name="Franco M.E.E."/>
            <person name="Wisecaver J.H."/>
            <person name="Arnold A.E."/>
            <person name="Ju Y.M."/>
            <person name="Slot J.C."/>
            <person name="Ahrendt S."/>
            <person name="Moore L.P."/>
            <person name="Eastman K.E."/>
            <person name="Scott K."/>
            <person name="Konkel Z."/>
            <person name="Mondo S.J."/>
            <person name="Kuo A."/>
            <person name="Hayes R.D."/>
            <person name="Haridas S."/>
            <person name="Andreopoulos B."/>
            <person name="Riley R."/>
            <person name="LaButti K."/>
            <person name="Pangilinan J."/>
            <person name="Lipzen A."/>
            <person name="Amirebrahimi M."/>
            <person name="Yan J."/>
            <person name="Adam C."/>
            <person name="Keymanesh K."/>
            <person name="Ng V."/>
            <person name="Louie K."/>
            <person name="Northen T."/>
            <person name="Drula E."/>
            <person name="Henrissat B."/>
            <person name="Hsieh H.M."/>
            <person name="Youens-Clark K."/>
            <person name="Lutzoni F."/>
            <person name="Miadlikowska J."/>
            <person name="Eastwood D.C."/>
            <person name="Hamelin R.C."/>
            <person name="Grigoriev I.V."/>
            <person name="U'Ren J.M."/>
        </authorList>
    </citation>
    <scope>NUCLEOTIDE SEQUENCE [LARGE SCALE GENOMIC DNA]</scope>
    <source>
        <strain evidence="1 2">ER1909</strain>
    </source>
</reference>
<protein>
    <submittedName>
        <fullName evidence="1">Periplasmic beta-glucosidase</fullName>
    </submittedName>
</protein>
<comment type="caution">
    <text evidence="1">The sequence shown here is derived from an EMBL/GenBank/DDBJ whole genome shotgun (WGS) entry which is preliminary data.</text>
</comment>
<sequence>MSRVDVEKTLSQLTLQEKISLIAGASTWRTSAVSRLGIPNLKVSDGPSGARGQIFGENVPAAFLPSGVSLGATWDVELLYELGQLLADECKTKSARVQLAPTMCIHRHPLGGRNFESYSEDPFLTGKLAAAHVRGIQSRGVGATPKHFVANDEETNRFHLNCVIQTRALHEVYLLPFQVVIREADPWCMMTAYNKVNGIHCDMSEHLLTEVARKAWGWDGVFISDWGGTNSTAASINAGLDLEMGGPAAHRTQNKIMKAIEDGTTNVQHIDHSVNRILQLLVKTGRFEDSSDNPEYCGDTPEKREVLFRAASSGAVVLKNERGALPIKPSEQLKRLAIIGPNAQRVVAGGGGSSYINAPYWTSVYGSLQERFAETGTQIDYAVGAKVNRYLPVMSSSVARNPDTGESGGAIDWYLGHDMTGLVQAVTHIQDLYYVSFGNTPAEITEETGFSFRFRTVLTPKTTGKHQLSFASIGPAKLYVDDEILIQLSGEEKGSLFFTYGSDETIIEKDLAAGKEYNITVEVDSHDRQLRTDVVDSMDPMEEKFQGFRLGYQEHDERNLPNEAAGIAQHCDATVVVVGRDKEWETEGQDIPIFELPGEQVELIQQVAAVCKRTIVVVQAGTPVDMSPWIDQVQGVLYTWYQGQELGNSAASIICGEVNPSGRLPITFPKRIQDCPAFSSFPGEQGEIQYSEGLHVGYRWWDLHDTEPLFPVGFGLSYNTFEISDGSLSHSSLLRGGDVVATARVHNRGGCTMPGRQTVIAWCSQKATRRLSRPKKQICGFIKTPPLRVGESCQVQISIDAYSLAMYDPGQAAWVIDKGSQFDILVGPHARDVALVGTIDVLEEISFVHTM</sequence>
<proteinExistence type="predicted"/>
<evidence type="ECO:0000313" key="1">
    <source>
        <dbReference type="EMBL" id="KAI6089762.1"/>
    </source>
</evidence>
<accession>A0ACC0DAJ6</accession>
<keyword evidence="2" id="KW-1185">Reference proteome</keyword>
<dbReference type="Proteomes" id="UP001497680">
    <property type="component" value="Unassembled WGS sequence"/>
</dbReference>
<gene>
    <name evidence="1" type="ORF">F4821DRAFT_52575</name>
</gene>
<dbReference type="EMBL" id="MU394294">
    <property type="protein sequence ID" value="KAI6089762.1"/>
    <property type="molecule type" value="Genomic_DNA"/>
</dbReference>